<dbReference type="Proteomes" id="UP001498771">
    <property type="component" value="Unassembled WGS sequence"/>
</dbReference>
<dbReference type="CDD" id="cd03419">
    <property type="entry name" value="GRX_GRXh_1_2_like"/>
    <property type="match status" value="1"/>
</dbReference>
<dbReference type="PANTHER" id="PTHR45694">
    <property type="entry name" value="GLUTAREDOXIN 2"/>
    <property type="match status" value="1"/>
</dbReference>
<dbReference type="Gene3D" id="3.40.30.10">
    <property type="entry name" value="Glutaredoxin"/>
    <property type="match status" value="1"/>
</dbReference>
<protein>
    <submittedName>
        <fullName evidence="2">Thioredoxin-like protein</fullName>
    </submittedName>
</protein>
<name>A0ABR1FAG1_9ASCO</name>
<dbReference type="Pfam" id="PF00462">
    <property type="entry name" value="Glutaredoxin"/>
    <property type="match status" value="1"/>
</dbReference>
<keyword evidence="3" id="KW-1185">Reference proteome</keyword>
<evidence type="ECO:0000313" key="3">
    <source>
        <dbReference type="Proteomes" id="UP001498771"/>
    </source>
</evidence>
<dbReference type="InterPro" id="IPR002109">
    <property type="entry name" value="Glutaredoxin"/>
</dbReference>
<dbReference type="InterPro" id="IPR014025">
    <property type="entry name" value="Glutaredoxin_subgr"/>
</dbReference>
<evidence type="ECO:0000259" key="1">
    <source>
        <dbReference type="Pfam" id="PF00462"/>
    </source>
</evidence>
<dbReference type="InterPro" id="IPR036249">
    <property type="entry name" value="Thioredoxin-like_sf"/>
</dbReference>
<sequence>MINPPVKAKRLLLFCFLTGLLIFYIQHYRNAGLSSHSTTSIFGYDVPNYKAVRAEALGTELTEKGAGDYEPLDEIQELLLNSPVVIFSKSYCPHSRFVKNLLKDTYKMNPPPTVKELDLDPHGSIIQDALLDISGRRTVPNVFVGGKSLGGGDEMRMLHGKGVLATEFKKKGGRKFSIEKGRD</sequence>
<reference evidence="2 3" key="1">
    <citation type="submission" date="2024-03" db="EMBL/GenBank/DDBJ databases">
        <title>Genome-scale model development and genomic sequencing of the oleaginous clade Lipomyces.</title>
        <authorList>
            <consortium name="Lawrence Berkeley National Laboratory"/>
            <person name="Czajka J.J."/>
            <person name="Han Y."/>
            <person name="Kim J."/>
            <person name="Mondo S.J."/>
            <person name="Hofstad B.A."/>
            <person name="Robles A."/>
            <person name="Haridas S."/>
            <person name="Riley R."/>
            <person name="LaButti K."/>
            <person name="Pangilinan J."/>
            <person name="Andreopoulos W."/>
            <person name="Lipzen A."/>
            <person name="Yan J."/>
            <person name="Wang M."/>
            <person name="Ng V."/>
            <person name="Grigoriev I.V."/>
            <person name="Spatafora J.W."/>
            <person name="Magnuson J.K."/>
            <person name="Baker S.E."/>
            <person name="Pomraning K.R."/>
        </authorList>
    </citation>
    <scope>NUCLEOTIDE SEQUENCE [LARGE SCALE GENOMIC DNA]</scope>
    <source>
        <strain evidence="2 3">Phaff 52-87</strain>
    </source>
</reference>
<gene>
    <name evidence="2" type="ORF">BZA70DRAFT_288296</name>
</gene>
<dbReference type="GeneID" id="90039534"/>
<feature type="domain" description="Glutaredoxin" evidence="1">
    <location>
        <begin position="84"/>
        <end position="147"/>
    </location>
</feature>
<organism evidence="2 3">
    <name type="scientific">Myxozyma melibiosi</name>
    <dbReference type="NCBI Taxonomy" id="54550"/>
    <lineage>
        <taxon>Eukaryota</taxon>
        <taxon>Fungi</taxon>
        <taxon>Dikarya</taxon>
        <taxon>Ascomycota</taxon>
        <taxon>Saccharomycotina</taxon>
        <taxon>Lipomycetes</taxon>
        <taxon>Lipomycetales</taxon>
        <taxon>Lipomycetaceae</taxon>
        <taxon>Myxozyma</taxon>
    </lineage>
</organism>
<dbReference type="PROSITE" id="PS51354">
    <property type="entry name" value="GLUTAREDOXIN_2"/>
    <property type="match status" value="1"/>
</dbReference>
<dbReference type="PANTHER" id="PTHR45694:SF5">
    <property type="entry name" value="GLUTAREDOXIN 2"/>
    <property type="match status" value="1"/>
</dbReference>
<dbReference type="PRINTS" id="PR00160">
    <property type="entry name" value="GLUTAREDOXIN"/>
</dbReference>
<dbReference type="EMBL" id="JBBJBU010000002">
    <property type="protein sequence ID" value="KAK7206844.1"/>
    <property type="molecule type" value="Genomic_DNA"/>
</dbReference>
<dbReference type="RefSeq" id="XP_064769877.1">
    <property type="nucleotide sequence ID" value="XM_064914022.1"/>
</dbReference>
<proteinExistence type="predicted"/>
<evidence type="ECO:0000313" key="2">
    <source>
        <dbReference type="EMBL" id="KAK7206844.1"/>
    </source>
</evidence>
<dbReference type="SUPFAM" id="SSF52833">
    <property type="entry name" value="Thioredoxin-like"/>
    <property type="match status" value="1"/>
</dbReference>
<comment type="caution">
    <text evidence="2">The sequence shown here is derived from an EMBL/GenBank/DDBJ whole genome shotgun (WGS) entry which is preliminary data.</text>
</comment>
<accession>A0ABR1FAG1</accession>